<evidence type="ECO:0000256" key="1">
    <source>
        <dbReference type="ARBA" id="ARBA00001933"/>
    </source>
</evidence>
<dbReference type="GO" id="GO:0008483">
    <property type="term" value="F:transaminase activity"/>
    <property type="evidence" value="ECO:0007669"/>
    <property type="project" value="UniProtKB-KW"/>
</dbReference>
<comment type="cofactor">
    <cofactor evidence="1">
        <name>pyridoxal 5'-phosphate</name>
        <dbReference type="ChEBI" id="CHEBI:597326"/>
    </cofactor>
</comment>
<sequence>MSTSRFATRRRVSALLPDFPWDTIGEARARASAHPDGIVDLSVGTPVDPVAPVIREALAASSEFPGYPTTVGTTELREAIVAALGRRYHSTGLDESGVLPVIGTKEAIAGIVSLLGIGAGEVVVIPEIAYPTYEVGALLAGATAVRADSTVQLGPTSPALVFLNSPSNPTGKVLGIDHLRKVVSWARDRGAVVVSDECYLGLAWEADAYSILDPRVSDGDHTGLIAVHSLSKVSNLASYRAGFLAGDRELIGELLAVRKHAGLMVPFPIQGAMVAALNDDAHIDLQRERYRARRATLLDAVGKAGFRVDHSEAGLYLWATRDENCRVTLDWLAERGILAAPGDFYGPAGTAHVRMALTATDERIGAAAARLAG</sequence>
<organism evidence="5 6">
    <name type="scientific">Gordonia rhizosphera NBRC 16068</name>
    <dbReference type="NCBI Taxonomy" id="1108045"/>
    <lineage>
        <taxon>Bacteria</taxon>
        <taxon>Bacillati</taxon>
        <taxon>Actinomycetota</taxon>
        <taxon>Actinomycetes</taxon>
        <taxon>Mycobacteriales</taxon>
        <taxon>Gordoniaceae</taxon>
        <taxon>Gordonia</taxon>
    </lineage>
</organism>
<evidence type="ECO:0000313" key="6">
    <source>
        <dbReference type="Proteomes" id="UP000008363"/>
    </source>
</evidence>
<dbReference type="InterPro" id="IPR015424">
    <property type="entry name" value="PyrdxlP-dep_Trfase"/>
</dbReference>
<dbReference type="eggNOG" id="COG0436">
    <property type="taxonomic scope" value="Bacteria"/>
</dbReference>
<dbReference type="NCBIfam" id="TIGR03539">
    <property type="entry name" value="DapC_actino"/>
    <property type="match status" value="1"/>
</dbReference>
<dbReference type="OrthoDB" id="9813612at2"/>
<dbReference type="InterPro" id="IPR004839">
    <property type="entry name" value="Aminotransferase_I/II_large"/>
</dbReference>
<dbReference type="InterPro" id="IPR050881">
    <property type="entry name" value="LL-DAP_aminotransferase"/>
</dbReference>
<dbReference type="RefSeq" id="WP_006334339.1">
    <property type="nucleotide sequence ID" value="NZ_BAHC01000123.1"/>
</dbReference>
<evidence type="ECO:0000313" key="5">
    <source>
        <dbReference type="EMBL" id="GAB91086.1"/>
    </source>
</evidence>
<keyword evidence="6" id="KW-1185">Reference proteome</keyword>
<dbReference type="Gene3D" id="3.40.640.10">
    <property type="entry name" value="Type I PLP-dependent aspartate aminotransferase-like (Major domain)"/>
    <property type="match status" value="1"/>
</dbReference>
<dbReference type="GO" id="GO:0030170">
    <property type="term" value="F:pyridoxal phosphate binding"/>
    <property type="evidence" value="ECO:0007669"/>
    <property type="project" value="InterPro"/>
</dbReference>
<evidence type="ECO:0000256" key="2">
    <source>
        <dbReference type="ARBA" id="ARBA00022576"/>
    </source>
</evidence>
<dbReference type="SUPFAM" id="SSF53383">
    <property type="entry name" value="PLP-dependent transferases"/>
    <property type="match status" value="1"/>
</dbReference>
<keyword evidence="3 5" id="KW-0808">Transferase</keyword>
<dbReference type="Gene3D" id="3.90.1150.10">
    <property type="entry name" value="Aspartate Aminotransferase, domain 1"/>
    <property type="match status" value="1"/>
</dbReference>
<comment type="caution">
    <text evidence="5">The sequence shown here is derived from an EMBL/GenBank/DDBJ whole genome shotgun (WGS) entry which is preliminary data.</text>
</comment>
<dbReference type="EMBL" id="BAHC01000123">
    <property type="protein sequence ID" value="GAB91086.1"/>
    <property type="molecule type" value="Genomic_DNA"/>
</dbReference>
<reference evidence="5 6" key="1">
    <citation type="submission" date="2012-08" db="EMBL/GenBank/DDBJ databases">
        <title>Whole genome shotgun sequence of Gordonia rhizosphera NBRC 16068.</title>
        <authorList>
            <person name="Takarada H."/>
            <person name="Isaki S."/>
            <person name="Hosoyama A."/>
            <person name="Tsuchikane K."/>
            <person name="Katsumata H."/>
            <person name="Baba S."/>
            <person name="Ohji S."/>
            <person name="Yamazaki S."/>
            <person name="Fujita N."/>
        </authorList>
    </citation>
    <scope>NUCLEOTIDE SEQUENCE [LARGE SCALE GENOMIC DNA]</scope>
    <source>
        <strain evidence="5 6">NBRC 16068</strain>
    </source>
</reference>
<evidence type="ECO:0000259" key="4">
    <source>
        <dbReference type="Pfam" id="PF00155"/>
    </source>
</evidence>
<dbReference type="PANTHER" id="PTHR42832">
    <property type="entry name" value="AMINO ACID AMINOTRANSFERASE"/>
    <property type="match status" value="1"/>
</dbReference>
<protein>
    <submittedName>
        <fullName evidence="5">Succinyldiaminopimelate aminotransferase</fullName>
    </submittedName>
</protein>
<dbReference type="Proteomes" id="UP000008363">
    <property type="component" value="Unassembled WGS sequence"/>
</dbReference>
<dbReference type="InterPro" id="IPR015421">
    <property type="entry name" value="PyrdxlP-dep_Trfase_major"/>
</dbReference>
<dbReference type="InterPro" id="IPR019880">
    <property type="entry name" value="OxyQ"/>
</dbReference>
<keyword evidence="2 5" id="KW-0032">Aminotransferase</keyword>
<accession>K6WBE2</accession>
<dbReference type="CDD" id="cd00609">
    <property type="entry name" value="AAT_like"/>
    <property type="match status" value="1"/>
</dbReference>
<gene>
    <name evidence="5" type="primary">dapC</name>
    <name evidence="5" type="ORF">GORHZ_123_00300</name>
</gene>
<proteinExistence type="predicted"/>
<dbReference type="InterPro" id="IPR015422">
    <property type="entry name" value="PyrdxlP-dep_Trfase_small"/>
</dbReference>
<feature type="domain" description="Aminotransferase class I/classII large" evidence="4">
    <location>
        <begin position="38"/>
        <end position="371"/>
    </location>
</feature>
<dbReference type="PANTHER" id="PTHR42832:SF3">
    <property type="entry name" value="L-GLUTAMINE--4-(METHYLSULFANYL)-2-OXOBUTANOATE AMINOTRANSFERASE"/>
    <property type="match status" value="1"/>
</dbReference>
<name>K6WBE2_9ACTN</name>
<dbReference type="STRING" id="1108045.GORHZ_123_00300"/>
<evidence type="ECO:0000256" key="3">
    <source>
        <dbReference type="ARBA" id="ARBA00022679"/>
    </source>
</evidence>
<dbReference type="AlphaFoldDB" id="K6WBE2"/>
<dbReference type="Pfam" id="PF00155">
    <property type="entry name" value="Aminotran_1_2"/>
    <property type="match status" value="1"/>
</dbReference>